<evidence type="ECO:0000256" key="2">
    <source>
        <dbReference type="ARBA" id="ARBA00022649"/>
    </source>
</evidence>
<dbReference type="GO" id="GO:0004519">
    <property type="term" value="F:endonuclease activity"/>
    <property type="evidence" value="ECO:0007669"/>
    <property type="project" value="UniProtKB-KW"/>
</dbReference>
<evidence type="ECO:0000256" key="1">
    <source>
        <dbReference type="ARBA" id="ARBA00001946"/>
    </source>
</evidence>
<protein>
    <recommendedName>
        <fullName evidence="8">Ribonuclease VapC</fullName>
        <shortName evidence="8">RNase VapC</shortName>
        <ecNumber evidence="8">3.1.-.-</ecNumber>
    </recommendedName>
    <alternativeName>
        <fullName evidence="8">Toxin VapC</fullName>
    </alternativeName>
</protein>
<dbReference type="GO" id="GO:0000287">
    <property type="term" value="F:magnesium ion binding"/>
    <property type="evidence" value="ECO:0007669"/>
    <property type="project" value="UniProtKB-UniRule"/>
</dbReference>
<accession>A0A5C5YDL9</accession>
<dbReference type="InterPro" id="IPR029060">
    <property type="entry name" value="PIN-like_dom_sf"/>
</dbReference>
<comment type="cofactor">
    <cofactor evidence="1 8">
        <name>Mg(2+)</name>
        <dbReference type="ChEBI" id="CHEBI:18420"/>
    </cofactor>
</comment>
<dbReference type="Pfam" id="PF01850">
    <property type="entry name" value="PIN"/>
    <property type="match status" value="1"/>
</dbReference>
<dbReference type="EC" id="3.1.-.-" evidence="8"/>
<dbReference type="SUPFAM" id="SSF88723">
    <property type="entry name" value="PIN domain-like"/>
    <property type="match status" value="1"/>
</dbReference>
<feature type="binding site" evidence="8">
    <location>
        <position position="97"/>
    </location>
    <ligand>
        <name>Mg(2+)</name>
        <dbReference type="ChEBI" id="CHEBI:18420"/>
    </ligand>
</feature>
<comment type="caution">
    <text evidence="10">The sequence shown here is derived from an EMBL/GenBank/DDBJ whole genome shotgun (WGS) entry which is preliminary data.</text>
</comment>
<gene>
    <name evidence="8 10" type="primary">vapC</name>
    <name evidence="10" type="ORF">Pla123a_37310</name>
</gene>
<dbReference type="PANTHER" id="PTHR33653:SF1">
    <property type="entry name" value="RIBONUCLEASE VAPC2"/>
    <property type="match status" value="1"/>
</dbReference>
<evidence type="ECO:0000313" key="10">
    <source>
        <dbReference type="EMBL" id="TWT73837.1"/>
    </source>
</evidence>
<keyword evidence="4 8" id="KW-0479">Metal-binding</keyword>
<evidence type="ECO:0000256" key="4">
    <source>
        <dbReference type="ARBA" id="ARBA00022723"/>
    </source>
</evidence>
<evidence type="ECO:0000256" key="6">
    <source>
        <dbReference type="ARBA" id="ARBA00022842"/>
    </source>
</evidence>
<evidence type="ECO:0000256" key="5">
    <source>
        <dbReference type="ARBA" id="ARBA00022801"/>
    </source>
</evidence>
<evidence type="ECO:0000256" key="8">
    <source>
        <dbReference type="HAMAP-Rule" id="MF_00265"/>
    </source>
</evidence>
<feature type="binding site" evidence="8">
    <location>
        <position position="6"/>
    </location>
    <ligand>
        <name>Mg(2+)</name>
        <dbReference type="ChEBI" id="CHEBI:18420"/>
    </ligand>
</feature>
<dbReference type="InterPro" id="IPR002716">
    <property type="entry name" value="PIN_dom"/>
</dbReference>
<evidence type="ECO:0000313" key="11">
    <source>
        <dbReference type="Proteomes" id="UP000318478"/>
    </source>
</evidence>
<name>A0A5C5YDL9_9BACT</name>
<reference evidence="10 11" key="1">
    <citation type="submission" date="2019-02" db="EMBL/GenBank/DDBJ databases">
        <title>Deep-cultivation of Planctomycetes and their phenomic and genomic characterization uncovers novel biology.</title>
        <authorList>
            <person name="Wiegand S."/>
            <person name="Jogler M."/>
            <person name="Boedeker C."/>
            <person name="Pinto D."/>
            <person name="Vollmers J."/>
            <person name="Rivas-Marin E."/>
            <person name="Kohn T."/>
            <person name="Peeters S.H."/>
            <person name="Heuer A."/>
            <person name="Rast P."/>
            <person name="Oberbeckmann S."/>
            <person name="Bunk B."/>
            <person name="Jeske O."/>
            <person name="Meyerdierks A."/>
            <person name="Storesund J.E."/>
            <person name="Kallscheuer N."/>
            <person name="Luecker S."/>
            <person name="Lage O.M."/>
            <person name="Pohl T."/>
            <person name="Merkel B.J."/>
            <person name="Hornburger P."/>
            <person name="Mueller R.-W."/>
            <person name="Bruemmer F."/>
            <person name="Labrenz M."/>
            <person name="Spormann A.M."/>
            <person name="Op Den Camp H."/>
            <person name="Overmann J."/>
            <person name="Amann R."/>
            <person name="Jetten M.S.M."/>
            <person name="Mascher T."/>
            <person name="Medema M.H."/>
            <person name="Devos D.P."/>
            <person name="Kaster A.-K."/>
            <person name="Ovreas L."/>
            <person name="Rohde M."/>
            <person name="Galperin M.Y."/>
            <person name="Jogler C."/>
        </authorList>
    </citation>
    <scope>NUCLEOTIDE SEQUENCE [LARGE SCALE GENOMIC DNA]</scope>
    <source>
        <strain evidence="10 11">Pla123a</strain>
    </source>
</reference>
<dbReference type="InterPro" id="IPR050556">
    <property type="entry name" value="Type_II_TA_system_RNase"/>
</dbReference>
<dbReference type="GO" id="GO:0090729">
    <property type="term" value="F:toxin activity"/>
    <property type="evidence" value="ECO:0007669"/>
    <property type="project" value="UniProtKB-KW"/>
</dbReference>
<keyword evidence="3 8" id="KW-0540">Nuclease</keyword>
<dbReference type="CDD" id="cd09881">
    <property type="entry name" value="PIN_VapC4-5_FitB-like"/>
    <property type="match status" value="1"/>
</dbReference>
<comment type="similarity">
    <text evidence="7 8">Belongs to the PINc/VapC protein family.</text>
</comment>
<keyword evidence="8" id="KW-0800">Toxin</keyword>
<dbReference type="GO" id="GO:0004540">
    <property type="term" value="F:RNA nuclease activity"/>
    <property type="evidence" value="ECO:0007669"/>
    <property type="project" value="InterPro"/>
</dbReference>
<feature type="domain" description="PIN" evidence="9">
    <location>
        <begin position="3"/>
        <end position="117"/>
    </location>
</feature>
<evidence type="ECO:0000256" key="7">
    <source>
        <dbReference type="ARBA" id="ARBA00038093"/>
    </source>
</evidence>
<keyword evidence="10" id="KW-0255">Endonuclease</keyword>
<keyword evidence="2 8" id="KW-1277">Toxin-antitoxin system</keyword>
<proteinExistence type="inferred from homology"/>
<organism evidence="10 11">
    <name type="scientific">Posidoniimonas polymericola</name>
    <dbReference type="NCBI Taxonomy" id="2528002"/>
    <lineage>
        <taxon>Bacteria</taxon>
        <taxon>Pseudomonadati</taxon>
        <taxon>Planctomycetota</taxon>
        <taxon>Planctomycetia</taxon>
        <taxon>Pirellulales</taxon>
        <taxon>Lacipirellulaceae</taxon>
        <taxon>Posidoniimonas</taxon>
    </lineage>
</organism>
<keyword evidence="11" id="KW-1185">Reference proteome</keyword>
<dbReference type="InterPro" id="IPR022907">
    <property type="entry name" value="VapC_family"/>
</dbReference>
<keyword evidence="5 8" id="KW-0378">Hydrolase</keyword>
<comment type="function">
    <text evidence="8">Toxic component of a toxin-antitoxin (TA) system. An RNase.</text>
</comment>
<dbReference type="RefSeq" id="WP_197528101.1">
    <property type="nucleotide sequence ID" value="NZ_SJPO01000009.1"/>
</dbReference>
<evidence type="ECO:0000256" key="3">
    <source>
        <dbReference type="ARBA" id="ARBA00022722"/>
    </source>
</evidence>
<dbReference type="HAMAP" id="MF_00265">
    <property type="entry name" value="VapC_Nob1"/>
    <property type="match status" value="1"/>
</dbReference>
<dbReference type="GO" id="GO:0016787">
    <property type="term" value="F:hydrolase activity"/>
    <property type="evidence" value="ECO:0007669"/>
    <property type="project" value="UniProtKB-KW"/>
</dbReference>
<keyword evidence="6 8" id="KW-0460">Magnesium</keyword>
<dbReference type="EMBL" id="SJPO01000009">
    <property type="protein sequence ID" value="TWT73837.1"/>
    <property type="molecule type" value="Genomic_DNA"/>
</dbReference>
<evidence type="ECO:0000259" key="9">
    <source>
        <dbReference type="Pfam" id="PF01850"/>
    </source>
</evidence>
<dbReference type="Gene3D" id="3.40.50.1010">
    <property type="entry name" value="5'-nuclease"/>
    <property type="match status" value="1"/>
</dbReference>
<dbReference type="AlphaFoldDB" id="A0A5C5YDL9"/>
<dbReference type="PANTHER" id="PTHR33653">
    <property type="entry name" value="RIBONUCLEASE VAPC2"/>
    <property type="match status" value="1"/>
</dbReference>
<dbReference type="Proteomes" id="UP000318478">
    <property type="component" value="Unassembled WGS sequence"/>
</dbReference>
<sequence>MNYLLDTNVCSAFVKRPSSLFHKFVQHSGRLATTTIVLGELSAWAYRRPHPETLLEPINNELLSEVALLDFDRRCADRFGRLRAELLSQGLGGNPVDLMIASVALEHDLTLVTNNVRHFEPIRGLRVEDWLA</sequence>